<protein>
    <submittedName>
        <fullName evidence="2">Uncharacterized protein</fullName>
    </submittedName>
</protein>
<dbReference type="OrthoDB" id="8708325at2"/>
<dbReference type="Proteomes" id="UP000092713">
    <property type="component" value="Unassembled WGS sequence"/>
</dbReference>
<organism evidence="2 3">
    <name type="scientific">Janthinobacterium psychrotolerans</name>
    <dbReference type="NCBI Taxonomy" id="1747903"/>
    <lineage>
        <taxon>Bacteria</taxon>
        <taxon>Pseudomonadati</taxon>
        <taxon>Pseudomonadota</taxon>
        <taxon>Betaproteobacteria</taxon>
        <taxon>Burkholderiales</taxon>
        <taxon>Oxalobacteraceae</taxon>
        <taxon>Janthinobacterium</taxon>
    </lineage>
</organism>
<gene>
    <name evidence="2" type="ORF">ASR47_100376</name>
</gene>
<dbReference type="RefSeq" id="WP_065309671.1">
    <property type="nucleotide sequence ID" value="NZ_LOCQ01000060.1"/>
</dbReference>
<dbReference type="PATRIC" id="fig|1747903.4.peg.928"/>
<dbReference type="AlphaFoldDB" id="A0A1A7BV28"/>
<evidence type="ECO:0000313" key="3">
    <source>
        <dbReference type="Proteomes" id="UP000092713"/>
    </source>
</evidence>
<dbReference type="STRING" id="1747903.ASR47_100376"/>
<keyword evidence="1" id="KW-0732">Signal</keyword>
<sequence length="65" mass="6622">MNIAKNMEAIFVAIIAIAAATSIATASVPAFRAAPATIVASSDTAVMHTVHVSARRLSAEEKAAL</sequence>
<evidence type="ECO:0000313" key="2">
    <source>
        <dbReference type="EMBL" id="OBV37416.1"/>
    </source>
</evidence>
<reference evidence="2 3" key="1">
    <citation type="submission" date="2016-04" db="EMBL/GenBank/DDBJ databases">
        <title>Draft genome sequence of Janthinobacterium psychrotolerans sp. nov., isolated from freshwater sediments in Denmark.</title>
        <authorList>
            <person name="Gong X."/>
            <person name="Skrivergaard S."/>
            <person name="Korsgaard B.S."/>
            <person name="Schreiber L."/>
            <person name="Marshall I.P."/>
            <person name="Finster K."/>
            <person name="Schramm A."/>
        </authorList>
    </citation>
    <scope>NUCLEOTIDE SEQUENCE [LARGE SCALE GENOMIC DNA]</scope>
    <source>
        <strain evidence="2 3">S3-2</strain>
    </source>
</reference>
<name>A0A1A7BV28_9BURK</name>
<dbReference type="EMBL" id="LOCQ01000060">
    <property type="protein sequence ID" value="OBV37416.1"/>
    <property type="molecule type" value="Genomic_DNA"/>
</dbReference>
<evidence type="ECO:0000256" key="1">
    <source>
        <dbReference type="SAM" id="SignalP"/>
    </source>
</evidence>
<feature type="signal peptide" evidence="1">
    <location>
        <begin position="1"/>
        <end position="26"/>
    </location>
</feature>
<keyword evidence="3" id="KW-1185">Reference proteome</keyword>
<feature type="chain" id="PRO_5008509994" evidence="1">
    <location>
        <begin position="27"/>
        <end position="65"/>
    </location>
</feature>
<proteinExistence type="predicted"/>
<accession>A0A1A7BV28</accession>
<comment type="caution">
    <text evidence="2">The sequence shown here is derived from an EMBL/GenBank/DDBJ whole genome shotgun (WGS) entry which is preliminary data.</text>
</comment>